<dbReference type="RefSeq" id="WP_046944784.1">
    <property type="nucleotide sequence ID" value="NZ_CP028370.1"/>
</dbReference>
<accession>A0AB73LTH2</accession>
<sequence length="64" mass="7519">MGSKDRDLGFCFRVWSSDLRKREFETQEHRNLSFVVGTAPKKSNLLFLMHEVVVKKSFQTAKRT</sequence>
<comment type="caution">
    <text evidence="1">The sequence shown here is derived from an EMBL/GenBank/DDBJ whole genome shotgun (WGS) entry which is preliminary data.</text>
</comment>
<dbReference type="AlphaFoldDB" id="A0AB73LTH2"/>
<protein>
    <submittedName>
        <fullName evidence="1">Uncharacterized protein</fullName>
    </submittedName>
</protein>
<dbReference type="EMBL" id="MTSU01000014">
    <property type="protein sequence ID" value="ONF92087.1"/>
    <property type="molecule type" value="Genomic_DNA"/>
</dbReference>
<organism evidence="1 2">
    <name type="scientific">Leptospira santarosai</name>
    <dbReference type="NCBI Taxonomy" id="28183"/>
    <lineage>
        <taxon>Bacteria</taxon>
        <taxon>Pseudomonadati</taxon>
        <taxon>Spirochaetota</taxon>
        <taxon>Spirochaetia</taxon>
        <taxon>Leptospirales</taxon>
        <taxon>Leptospiraceae</taxon>
        <taxon>Leptospira</taxon>
    </lineage>
</organism>
<dbReference type="Proteomes" id="UP000189337">
    <property type="component" value="Unassembled WGS sequence"/>
</dbReference>
<name>A0AB73LTH2_9LEPT</name>
<evidence type="ECO:0000313" key="2">
    <source>
        <dbReference type="Proteomes" id="UP000189337"/>
    </source>
</evidence>
<reference evidence="1 2" key="1">
    <citation type="submission" date="2017-01" db="EMBL/GenBank/DDBJ databases">
        <title>Comparative genomic analysis of Brazilian Leptospira santarosai.</title>
        <authorList>
            <person name="Moreno L.Z."/>
            <person name="Miraglia F."/>
            <person name="Kremer F.S."/>
            <person name="Eslabao M.R."/>
            <person name="Lilenbaum W."/>
            <person name="Dellagostin O.A."/>
            <person name="Moreno A.M."/>
        </authorList>
    </citation>
    <scope>NUCLEOTIDE SEQUENCE [LARGE SCALE GENOMIC DNA]</scope>
    <source>
        <strain evidence="1 2">M52/8-19</strain>
    </source>
</reference>
<gene>
    <name evidence="1" type="ORF">BWD14_14130</name>
</gene>
<proteinExistence type="predicted"/>
<evidence type="ECO:0000313" key="1">
    <source>
        <dbReference type="EMBL" id="ONF92087.1"/>
    </source>
</evidence>